<dbReference type="Pfam" id="PF00535">
    <property type="entry name" value="Glycos_transf_2"/>
    <property type="match status" value="1"/>
</dbReference>
<dbReference type="Proteomes" id="UP000321440">
    <property type="component" value="Unassembled WGS sequence"/>
</dbReference>
<accession>A0A511W0J3</accession>
<dbReference type="EMBL" id="BJYA01000001">
    <property type="protein sequence ID" value="GEN44231.1"/>
    <property type="molecule type" value="Genomic_DNA"/>
</dbReference>
<dbReference type="InterPro" id="IPR029044">
    <property type="entry name" value="Nucleotide-diphossugar_trans"/>
</dbReference>
<dbReference type="AlphaFoldDB" id="A0A511W0J3"/>
<keyword evidence="3" id="KW-0808">Transferase</keyword>
<evidence type="ECO:0000256" key="3">
    <source>
        <dbReference type="ARBA" id="ARBA00022679"/>
    </source>
</evidence>
<sequence>MLRAVKRAVSKALDWILYTLLKPSQKEKLSNLLTDNQKAKVKSVLKPGKKQQQVRKIERAKFKLYELGFYEKAIEELNDFFKQDDNQFLKKLAGIELALWHANKYTEEDDKETLSILEEIKPLTKDETEQQRIAIMEAESLRNLGEYNQAINTLEPYKNTNNPDIFLAMANAHTNEQDQLKWINKVYEQHGEKTVHFTDKNYDLYDRLDVTDDQLQPVDEEGKVSIIVPVYNAGNMIEIAIESLRKQTWRNLEIIVVDDCSQDDTFELAKQYESIDDRIKVIQTEQNGGAYTARNTALNVATGDFITINDADDWSHPLKIETQVRDLIENTNIMGNFSQQARATEQLEFYRRGKFGQFIFPNMSSFMFRKEVLHELGYWDQVRFGGDAEFVKRVKITYGEKSVKYLTTAPLSFQRQSSGSLTASSAFGFPGYFMGARREYRDAQAAYHEQNPDQLKYDFPMTTRPFPVPEPMKPNRESKQNGRRHFDVIIVSEFRLLGGTNMSNIEEIKAQRDLGLITGLVQLSRYELNSLKEMNPKVREQIDGEQVQLIVYGEKVSCDVLVLRHPPILEERQTYLPDIEAKSVQVIVNQTPKRDYSETGETLYEIPTSVKRLNEYFGTAGTWSPIGPVMRDALLTYHKEDLNLINLSDEDWINIINIDEWRRDKRPNHDKVVIGRHSRDHAVKWPTSEEELFKVYPNTDPYEVRILGGAKAPVELLGKQPDNWTIYQFGDMHPKEFLKEIDVFAYYTHPELKEAFGRVIFEAMAVGVPVILPPVFEPVFKEAAIYAETDKVLSIVDQLMAGDEMYENQVNIALEYVEKHFGYQKHADRLKECRKDV</sequence>
<dbReference type="PANTHER" id="PTHR22916:SF51">
    <property type="entry name" value="GLYCOSYLTRANSFERASE EPSH-RELATED"/>
    <property type="match status" value="1"/>
</dbReference>
<proteinExistence type="inferred from homology"/>
<evidence type="ECO:0000256" key="2">
    <source>
        <dbReference type="ARBA" id="ARBA00022676"/>
    </source>
</evidence>
<evidence type="ECO:0000259" key="4">
    <source>
        <dbReference type="Pfam" id="PF00535"/>
    </source>
</evidence>
<dbReference type="InterPro" id="IPR001173">
    <property type="entry name" value="Glyco_trans_2-like"/>
</dbReference>
<organism evidence="5 6">
    <name type="scientific">Alkalibacillus haloalkaliphilus</name>
    <dbReference type="NCBI Taxonomy" id="94136"/>
    <lineage>
        <taxon>Bacteria</taxon>
        <taxon>Bacillati</taxon>
        <taxon>Bacillota</taxon>
        <taxon>Bacilli</taxon>
        <taxon>Bacillales</taxon>
        <taxon>Bacillaceae</taxon>
        <taxon>Alkalibacillus</taxon>
    </lineage>
</organism>
<dbReference type="PANTHER" id="PTHR22916">
    <property type="entry name" value="GLYCOSYLTRANSFERASE"/>
    <property type="match status" value="1"/>
</dbReference>
<protein>
    <recommendedName>
        <fullName evidence="4">Glycosyltransferase 2-like domain-containing protein</fullName>
    </recommendedName>
</protein>
<dbReference type="CDD" id="cd00761">
    <property type="entry name" value="Glyco_tranf_GTA_type"/>
    <property type="match status" value="1"/>
</dbReference>
<feature type="domain" description="Glycosyltransferase 2-like" evidence="4">
    <location>
        <begin position="225"/>
        <end position="337"/>
    </location>
</feature>
<evidence type="ECO:0000256" key="1">
    <source>
        <dbReference type="ARBA" id="ARBA00006739"/>
    </source>
</evidence>
<keyword evidence="2" id="KW-0328">Glycosyltransferase</keyword>
<dbReference type="Gene3D" id="3.40.50.2000">
    <property type="entry name" value="Glycogen Phosphorylase B"/>
    <property type="match status" value="1"/>
</dbReference>
<dbReference type="OrthoDB" id="396512at2"/>
<keyword evidence="6" id="KW-1185">Reference proteome</keyword>
<evidence type="ECO:0000313" key="5">
    <source>
        <dbReference type="EMBL" id="GEN44231.1"/>
    </source>
</evidence>
<gene>
    <name evidence="5" type="ORF">AHA02nite_00070</name>
</gene>
<comment type="similarity">
    <text evidence="1">Belongs to the glycosyltransferase 2 family.</text>
</comment>
<dbReference type="SUPFAM" id="SSF53448">
    <property type="entry name" value="Nucleotide-diphospho-sugar transferases"/>
    <property type="match status" value="1"/>
</dbReference>
<reference evidence="5 6" key="1">
    <citation type="submission" date="2019-07" db="EMBL/GenBank/DDBJ databases">
        <title>Whole genome shotgun sequence of Alkalibacillus haloalkaliphilus NBRC 103110.</title>
        <authorList>
            <person name="Hosoyama A."/>
            <person name="Uohara A."/>
            <person name="Ohji S."/>
            <person name="Ichikawa N."/>
        </authorList>
    </citation>
    <scope>NUCLEOTIDE SEQUENCE [LARGE SCALE GENOMIC DNA]</scope>
    <source>
        <strain evidence="5 6">NBRC 103110</strain>
    </source>
</reference>
<dbReference type="SUPFAM" id="SSF53756">
    <property type="entry name" value="UDP-Glycosyltransferase/glycogen phosphorylase"/>
    <property type="match status" value="1"/>
</dbReference>
<comment type="caution">
    <text evidence="5">The sequence shown here is derived from an EMBL/GenBank/DDBJ whole genome shotgun (WGS) entry which is preliminary data.</text>
</comment>
<dbReference type="Gene3D" id="3.90.550.10">
    <property type="entry name" value="Spore Coat Polysaccharide Biosynthesis Protein SpsA, Chain A"/>
    <property type="match status" value="1"/>
</dbReference>
<name>A0A511W0J3_9BACI</name>
<evidence type="ECO:0000313" key="6">
    <source>
        <dbReference type="Proteomes" id="UP000321440"/>
    </source>
</evidence>
<dbReference type="RefSeq" id="WP_146814075.1">
    <property type="nucleotide sequence ID" value="NZ_BJYA01000001.1"/>
</dbReference>
<dbReference type="GO" id="GO:0016757">
    <property type="term" value="F:glycosyltransferase activity"/>
    <property type="evidence" value="ECO:0007669"/>
    <property type="project" value="UniProtKB-KW"/>
</dbReference>